<evidence type="ECO:0000256" key="5">
    <source>
        <dbReference type="SAM" id="Phobius"/>
    </source>
</evidence>
<dbReference type="Pfam" id="PF12698">
    <property type="entry name" value="ABC2_membrane_3"/>
    <property type="match status" value="1"/>
</dbReference>
<accession>A0ABT7YF12</accession>
<comment type="caution">
    <text evidence="7">The sequence shown here is derived from an EMBL/GenBank/DDBJ whole genome shotgun (WGS) entry which is preliminary data.</text>
</comment>
<evidence type="ECO:0000313" key="8">
    <source>
        <dbReference type="Proteomes" id="UP001171916"/>
    </source>
</evidence>
<dbReference type="SUPFAM" id="SSF53850">
    <property type="entry name" value="Periplasmic binding protein-like II"/>
    <property type="match status" value="1"/>
</dbReference>
<keyword evidence="8" id="KW-1185">Reference proteome</keyword>
<evidence type="ECO:0000313" key="7">
    <source>
        <dbReference type="EMBL" id="MDN3205118.1"/>
    </source>
</evidence>
<dbReference type="InterPro" id="IPR013525">
    <property type="entry name" value="ABC2_TM"/>
</dbReference>
<feature type="transmembrane region" description="Helical" evidence="5">
    <location>
        <begin position="21"/>
        <end position="44"/>
    </location>
</feature>
<sequence length="441" mass="49507">MDKIWLVIKREYLARVKKKSFLLATLLTPLIFPALMGVIVWLAVEERGSQALRIIEVVDENDLFFLESSEQYAFSFSDATLEEGKKLVQDGDRYGFLYIPKIDLTDPQGVVYYGEDNPNMNFIMRLENRLRKKIEEQRLLQSGIDPKIISEIRTDISIRSIRLDDEGTESVSNAAVNYGIGFVAGILIYMFIFIYGNQIMQGVIEEKSNRIIEILVSSIKPFQLMMGKIIGVAGVGLTQFLIWIILIGGLTTLVTGYLGMQLPQEQAMELAAQDMPTEEFSEAVPVNSDVAEILQVINGIDFFTITLSFVFYFLGGYLLYGALFAAIGSAVDAPSEAQQFMFPVTIPLLVAYMGLFVFVLNDPNSTTSFWLSIIPLSSPIGMMGRVSYGVPWYELLLSMGLLVLGFLATTWIAAKIYRIGILMHGTKPSYKLLWKWIKSSE</sequence>
<evidence type="ECO:0000256" key="4">
    <source>
        <dbReference type="ARBA" id="ARBA00023136"/>
    </source>
</evidence>
<protein>
    <submittedName>
        <fullName evidence="7">ABC transporter permease</fullName>
    </submittedName>
</protein>
<keyword evidence="4 5" id="KW-0472">Membrane</keyword>
<dbReference type="EMBL" id="JAUEPH010000005">
    <property type="protein sequence ID" value="MDN3205118.1"/>
    <property type="molecule type" value="Genomic_DNA"/>
</dbReference>
<dbReference type="PANTHER" id="PTHR43471">
    <property type="entry name" value="ABC TRANSPORTER PERMEASE"/>
    <property type="match status" value="1"/>
</dbReference>
<feature type="transmembrane region" description="Helical" evidence="5">
    <location>
        <begin position="229"/>
        <end position="258"/>
    </location>
</feature>
<dbReference type="PANTHER" id="PTHR43471:SF3">
    <property type="entry name" value="ABC TRANSPORTER PERMEASE PROTEIN NATB"/>
    <property type="match status" value="1"/>
</dbReference>
<dbReference type="Gene3D" id="3.40.190.10">
    <property type="entry name" value="Periplasmic binding protein-like II"/>
    <property type="match status" value="1"/>
</dbReference>
<keyword evidence="3 5" id="KW-1133">Transmembrane helix</keyword>
<feature type="transmembrane region" description="Helical" evidence="5">
    <location>
        <begin position="392"/>
        <end position="414"/>
    </location>
</feature>
<dbReference type="Proteomes" id="UP001171916">
    <property type="component" value="Unassembled WGS sequence"/>
</dbReference>
<evidence type="ECO:0000256" key="1">
    <source>
        <dbReference type="ARBA" id="ARBA00004141"/>
    </source>
</evidence>
<reference evidence="7" key="1">
    <citation type="submission" date="2023-06" db="EMBL/GenBank/DDBJ databases">
        <title>Robiginitalea aurantiacus sp. nov. and Algoriphagus sediminis sp. nov., isolated from coastal sediment.</title>
        <authorList>
            <person name="Zhou Z.Y."/>
            <person name="An J."/>
            <person name="Jia Y.W."/>
            <person name="Du Z.J."/>
        </authorList>
    </citation>
    <scope>NUCLEOTIDE SEQUENCE</scope>
    <source>
        <strain evidence="7">C2-7</strain>
    </source>
</reference>
<proteinExistence type="predicted"/>
<gene>
    <name evidence="7" type="ORF">QVH07_13225</name>
</gene>
<evidence type="ECO:0000259" key="6">
    <source>
        <dbReference type="Pfam" id="PF12698"/>
    </source>
</evidence>
<dbReference type="RefSeq" id="WP_290001072.1">
    <property type="nucleotide sequence ID" value="NZ_JAUEPH010000005.1"/>
</dbReference>
<feature type="transmembrane region" description="Helical" evidence="5">
    <location>
        <begin position="309"/>
        <end position="328"/>
    </location>
</feature>
<keyword evidence="2 5" id="KW-0812">Transmembrane</keyword>
<evidence type="ECO:0000256" key="2">
    <source>
        <dbReference type="ARBA" id="ARBA00022692"/>
    </source>
</evidence>
<feature type="transmembrane region" description="Helical" evidence="5">
    <location>
        <begin position="175"/>
        <end position="195"/>
    </location>
</feature>
<organism evidence="7 8">
    <name type="scientific">Algoriphagus sediminis</name>
    <dbReference type="NCBI Taxonomy" id="3057113"/>
    <lineage>
        <taxon>Bacteria</taxon>
        <taxon>Pseudomonadati</taxon>
        <taxon>Bacteroidota</taxon>
        <taxon>Cytophagia</taxon>
        <taxon>Cytophagales</taxon>
        <taxon>Cyclobacteriaceae</taxon>
        <taxon>Algoriphagus</taxon>
    </lineage>
</organism>
<feature type="domain" description="ABC-2 type transporter transmembrane" evidence="6">
    <location>
        <begin position="19"/>
        <end position="414"/>
    </location>
</feature>
<comment type="subcellular location">
    <subcellularLocation>
        <location evidence="1">Membrane</location>
        <topology evidence="1">Multi-pass membrane protein</topology>
    </subcellularLocation>
</comment>
<name>A0ABT7YF12_9BACT</name>
<feature type="transmembrane region" description="Helical" evidence="5">
    <location>
        <begin position="340"/>
        <end position="360"/>
    </location>
</feature>
<evidence type="ECO:0000256" key="3">
    <source>
        <dbReference type="ARBA" id="ARBA00022989"/>
    </source>
</evidence>